<reference evidence="2 3" key="1">
    <citation type="journal article" date="2024" name="Nat. Commun.">
        <title>Phylogenomics reveals the evolutionary origins of lichenization in chlorophyte algae.</title>
        <authorList>
            <person name="Puginier C."/>
            <person name="Libourel C."/>
            <person name="Otte J."/>
            <person name="Skaloud P."/>
            <person name="Haon M."/>
            <person name="Grisel S."/>
            <person name="Petersen M."/>
            <person name="Berrin J.G."/>
            <person name="Delaux P.M."/>
            <person name="Dal Grande F."/>
            <person name="Keller J."/>
        </authorList>
    </citation>
    <scope>NUCLEOTIDE SEQUENCE [LARGE SCALE GENOMIC DNA]</scope>
    <source>
        <strain evidence="2 3">SAG 2043</strain>
    </source>
</reference>
<keyword evidence="3" id="KW-1185">Reference proteome</keyword>
<organism evidence="2 3">
    <name type="scientific">[Myrmecia] bisecta</name>
    <dbReference type="NCBI Taxonomy" id="41462"/>
    <lineage>
        <taxon>Eukaryota</taxon>
        <taxon>Viridiplantae</taxon>
        <taxon>Chlorophyta</taxon>
        <taxon>core chlorophytes</taxon>
        <taxon>Trebouxiophyceae</taxon>
        <taxon>Trebouxiales</taxon>
        <taxon>Trebouxiaceae</taxon>
        <taxon>Myrmecia</taxon>
    </lineage>
</organism>
<dbReference type="EMBL" id="JALJOR010000011">
    <property type="protein sequence ID" value="KAK9808698.1"/>
    <property type="molecule type" value="Genomic_DNA"/>
</dbReference>
<dbReference type="Proteomes" id="UP001489004">
    <property type="component" value="Unassembled WGS sequence"/>
</dbReference>
<accession>A0AAW1PFH5</accession>
<proteinExistence type="predicted"/>
<feature type="region of interest" description="Disordered" evidence="1">
    <location>
        <begin position="252"/>
        <end position="308"/>
    </location>
</feature>
<name>A0AAW1PFH5_9CHLO</name>
<dbReference type="AlphaFoldDB" id="A0AAW1PFH5"/>
<gene>
    <name evidence="2" type="ORF">WJX72_002167</name>
</gene>
<feature type="region of interest" description="Disordered" evidence="1">
    <location>
        <begin position="182"/>
        <end position="225"/>
    </location>
</feature>
<evidence type="ECO:0000313" key="3">
    <source>
        <dbReference type="Proteomes" id="UP001489004"/>
    </source>
</evidence>
<feature type="compositionally biased region" description="Basic and acidic residues" evidence="1">
    <location>
        <begin position="298"/>
        <end position="308"/>
    </location>
</feature>
<evidence type="ECO:0000256" key="1">
    <source>
        <dbReference type="SAM" id="MobiDB-lite"/>
    </source>
</evidence>
<sequence length="308" mass="33663">MAWPDELKGGLSPGDGLFHDTDLWQHISYLDGKVVKQSKKLDVLYGELAQREGQLQKLERQTEELGADKLALRELAAQHKRATDQATLDAAQVAKEKAQLEAEKQALAADNQGLQELVEAMRVVALQKVAHHKHAASQATLDAARLAEEKAQLEAEKWALEAKKQALEAENQALHELVARHRSATDKNDLFPPSNRPTRPLPAPQQRLASPLPVQPRSHSSKHSHAYGHDITVAGALQQRVHATPRTATILEAVANKQANQDGDKENNPGKRKVPAADKQTGKPVKTPRKVKAAANPAHKEVPADGDE</sequence>
<comment type="caution">
    <text evidence="2">The sequence shown here is derived from an EMBL/GenBank/DDBJ whole genome shotgun (WGS) entry which is preliminary data.</text>
</comment>
<protein>
    <submittedName>
        <fullName evidence="2">Uncharacterized protein</fullName>
    </submittedName>
</protein>
<evidence type="ECO:0000313" key="2">
    <source>
        <dbReference type="EMBL" id="KAK9808698.1"/>
    </source>
</evidence>